<evidence type="ECO:0000256" key="1">
    <source>
        <dbReference type="SAM" id="MobiDB-lite"/>
    </source>
</evidence>
<gene>
    <name evidence="2" type="ORF">V5O48_016433</name>
</gene>
<keyword evidence="3" id="KW-1185">Reference proteome</keyword>
<feature type="compositionally biased region" description="Polar residues" evidence="1">
    <location>
        <begin position="272"/>
        <end position="285"/>
    </location>
</feature>
<dbReference type="Proteomes" id="UP001465976">
    <property type="component" value="Unassembled WGS sequence"/>
</dbReference>
<evidence type="ECO:0000313" key="2">
    <source>
        <dbReference type="EMBL" id="KAL0565592.1"/>
    </source>
</evidence>
<comment type="caution">
    <text evidence="2">The sequence shown here is derived from an EMBL/GenBank/DDBJ whole genome shotgun (WGS) entry which is preliminary data.</text>
</comment>
<feature type="non-terminal residue" evidence="2">
    <location>
        <position position="1"/>
    </location>
</feature>
<name>A0ABR3ERR8_9AGAR</name>
<feature type="compositionally biased region" description="Acidic residues" evidence="1">
    <location>
        <begin position="248"/>
        <end position="269"/>
    </location>
</feature>
<proteinExistence type="predicted"/>
<sequence length="856" mass="95543">SLPQTKKPKPRGKAKKPPSLFSKAPTLSFDDCVTGQEGNMTINIAVNIYPPRAPDDVITALGLPHYYVRYVRHQDSFNAVMSNLGLYHEVVDVPLATPLMTVLDLILQAVKDHGYAFQDVQSAITNLAPHERHPLQMLSFTNQGRPNGRNKACRLIVGAFPAGLTIGELLTKPEFANPKLSITYRKYLELNAVIRPCHYPLPINASLATMQLGIDPTEKIHRCVSNRVYSLFRDDTDIDESMGMVREEDLEEECGEEHQESDDQEEEVVEQTLTHRNSLRISNTPAPALRTIQTRQSSAPSAPSSSTSTSTTPPTPQAQRSVSAPGPSNSESTHDATRPIWTGTPWEEEPDHSMPTIYNFERTGRIFELFTEEFTRNNEDRPPVPLSIRGRSVEEMSNKLRMIILRCLFNKDFGQLLSLDREFKLVDDNDRAVSSGNGVETEVFHKLFHSYFVERKGEFFAPLTDLYCTLATTNGPSSQWMSTEQKRDWGVLGVLCAMSLIYGHGTDPLNPLLLIYLINDCNLNSLRSDVVLRLDPHLHSTLKAWNEIIHTDDVSSFSGHFLTFHDTQISTLRTRSDAQHNALGWEMLHNGVIGPRAVNHPVFEHFLKGFRLPCARGYSLTQIARAFRGGVERFVSTVYANYIASYSDLPLRHVSRLKPETEEEVIEALSTNPSLEAANFEDMFKEFLEDIGYPSLDLMEAIKDRFNPVVNLQGIFDSSFRLRMFAWAATGAPFASTDGVDIKVVLIEDDDGEYASGLSPAKVQSNLNAGVCKFRTCAREIRIPASFLVHLLSINYEGAVRDAGGSTRDESGAGVQMIQNSGQSQLQTVEGLTVRQAVHHWLLASILDNIGQNNVA</sequence>
<accession>A0ABR3ERR8</accession>
<evidence type="ECO:0000313" key="3">
    <source>
        <dbReference type="Proteomes" id="UP001465976"/>
    </source>
</evidence>
<organism evidence="2 3">
    <name type="scientific">Marasmius crinis-equi</name>
    <dbReference type="NCBI Taxonomy" id="585013"/>
    <lineage>
        <taxon>Eukaryota</taxon>
        <taxon>Fungi</taxon>
        <taxon>Dikarya</taxon>
        <taxon>Basidiomycota</taxon>
        <taxon>Agaricomycotina</taxon>
        <taxon>Agaricomycetes</taxon>
        <taxon>Agaricomycetidae</taxon>
        <taxon>Agaricales</taxon>
        <taxon>Marasmiineae</taxon>
        <taxon>Marasmiaceae</taxon>
        <taxon>Marasmius</taxon>
    </lineage>
</organism>
<feature type="region of interest" description="Disordered" evidence="1">
    <location>
        <begin position="248"/>
        <end position="352"/>
    </location>
</feature>
<feature type="compositionally biased region" description="Basic residues" evidence="1">
    <location>
        <begin position="1"/>
        <end position="16"/>
    </location>
</feature>
<feature type="region of interest" description="Disordered" evidence="1">
    <location>
        <begin position="1"/>
        <end position="23"/>
    </location>
</feature>
<feature type="compositionally biased region" description="Low complexity" evidence="1">
    <location>
        <begin position="293"/>
        <end position="321"/>
    </location>
</feature>
<dbReference type="EMBL" id="JBAHYK010002199">
    <property type="protein sequence ID" value="KAL0565592.1"/>
    <property type="molecule type" value="Genomic_DNA"/>
</dbReference>
<protein>
    <submittedName>
        <fullName evidence="2">Uncharacterized protein</fullName>
    </submittedName>
</protein>
<reference evidence="2 3" key="1">
    <citation type="submission" date="2024-02" db="EMBL/GenBank/DDBJ databases">
        <title>A draft genome for the cacao thread blight pathogen Marasmius crinis-equi.</title>
        <authorList>
            <person name="Cohen S.P."/>
            <person name="Baruah I.K."/>
            <person name="Amoako-Attah I."/>
            <person name="Bukari Y."/>
            <person name="Meinhardt L.W."/>
            <person name="Bailey B.A."/>
        </authorList>
    </citation>
    <scope>NUCLEOTIDE SEQUENCE [LARGE SCALE GENOMIC DNA]</scope>
    <source>
        <strain evidence="2 3">GH-76</strain>
    </source>
</reference>